<proteinExistence type="predicted"/>
<feature type="region of interest" description="Disordered" evidence="1">
    <location>
        <begin position="1"/>
        <end position="51"/>
    </location>
</feature>
<evidence type="ECO:0000313" key="2">
    <source>
        <dbReference type="EMBL" id="MPM91974.1"/>
    </source>
</evidence>
<accession>A0A645DR76</accession>
<evidence type="ECO:0000256" key="1">
    <source>
        <dbReference type="SAM" id="MobiDB-lite"/>
    </source>
</evidence>
<feature type="region of interest" description="Disordered" evidence="1">
    <location>
        <begin position="214"/>
        <end position="281"/>
    </location>
</feature>
<comment type="caution">
    <text evidence="2">The sequence shown here is derived from an EMBL/GenBank/DDBJ whole genome shotgun (WGS) entry which is preliminary data.</text>
</comment>
<dbReference type="EMBL" id="VSSQ01038963">
    <property type="protein sequence ID" value="MPM91974.1"/>
    <property type="molecule type" value="Genomic_DNA"/>
</dbReference>
<gene>
    <name evidence="2" type="ORF">SDC9_139108</name>
</gene>
<organism evidence="2">
    <name type="scientific">bioreactor metagenome</name>
    <dbReference type="NCBI Taxonomy" id="1076179"/>
    <lineage>
        <taxon>unclassified sequences</taxon>
        <taxon>metagenomes</taxon>
        <taxon>ecological metagenomes</taxon>
    </lineage>
</organism>
<feature type="compositionally biased region" description="Basic and acidic residues" evidence="1">
    <location>
        <begin position="225"/>
        <end position="244"/>
    </location>
</feature>
<sequence>MPDLLGAVESGVGGQDARHRHHPHRDAQRSQVPGCPGGDLGTATPAEQGDRTTMLRRIAVADECRSDLIGDGQIEDRAVAPVGADEHLERIAQVDPERQRPQPVLLEFPACQRLPDAAEPAALGQGRVGHRVGVDLPDHPGSADAFGESFNQGDFDHRKLIWAADAEARQIDQIVPLFGGQGGRHRIVGLVARMPESLVERWPADRRLVHLAAPPPAQRFPGGDQPRDHQASHDDRDDLPDHRGSPIFADAIRSRPVSPGEPLTRQNTRSRSRIGERSMATSIASAASHAAAATASAAVLPTPKAGRSSCHSNSRCQTFTMRATPGPV</sequence>
<name>A0A645DR76_9ZZZZ</name>
<reference evidence="2" key="1">
    <citation type="submission" date="2019-08" db="EMBL/GenBank/DDBJ databases">
        <authorList>
            <person name="Kucharzyk K."/>
            <person name="Murdoch R.W."/>
            <person name="Higgins S."/>
            <person name="Loffler F."/>
        </authorList>
    </citation>
    <scope>NUCLEOTIDE SEQUENCE</scope>
</reference>
<protein>
    <submittedName>
        <fullName evidence="2">Uncharacterized protein</fullName>
    </submittedName>
</protein>
<dbReference type="AlphaFoldDB" id="A0A645DR76"/>